<dbReference type="AlphaFoldDB" id="D6W6T5"/>
<dbReference type="Proteomes" id="UP000007266">
    <property type="component" value="Linkage group 1"/>
</dbReference>
<dbReference type="HOGENOM" id="CLU_864165_0_0_1"/>
<reference evidence="2 3" key="2">
    <citation type="journal article" date="2010" name="Nucleic Acids Res.">
        <title>BeetleBase in 2010: revisions to provide comprehensive genomic information for Tribolium castaneum.</title>
        <authorList>
            <person name="Kim H.S."/>
            <person name="Murphy T."/>
            <person name="Xia J."/>
            <person name="Caragea D."/>
            <person name="Park Y."/>
            <person name="Beeman R.W."/>
            <person name="Lorenzen M.D."/>
            <person name="Butcher S."/>
            <person name="Manak J.R."/>
            <person name="Brown S.J."/>
        </authorList>
    </citation>
    <scope>GENOME REANNOTATION</scope>
    <source>
        <strain evidence="2 3">Georgia GA2</strain>
    </source>
</reference>
<keyword evidence="3" id="KW-1185">Reference proteome</keyword>
<reference evidence="2 3" key="1">
    <citation type="journal article" date="2008" name="Nature">
        <title>The genome of the model beetle and pest Tribolium castaneum.</title>
        <authorList>
            <consortium name="Tribolium Genome Sequencing Consortium"/>
            <person name="Richards S."/>
            <person name="Gibbs R.A."/>
            <person name="Weinstock G.M."/>
            <person name="Brown S.J."/>
            <person name="Denell R."/>
            <person name="Beeman R.W."/>
            <person name="Gibbs R."/>
            <person name="Beeman R.W."/>
            <person name="Brown S.J."/>
            <person name="Bucher G."/>
            <person name="Friedrich M."/>
            <person name="Grimmelikhuijzen C.J."/>
            <person name="Klingler M."/>
            <person name="Lorenzen M."/>
            <person name="Richards S."/>
            <person name="Roth S."/>
            <person name="Schroder R."/>
            <person name="Tautz D."/>
            <person name="Zdobnov E.M."/>
            <person name="Muzny D."/>
            <person name="Gibbs R.A."/>
            <person name="Weinstock G.M."/>
            <person name="Attaway T."/>
            <person name="Bell S."/>
            <person name="Buhay C.J."/>
            <person name="Chandrabose M.N."/>
            <person name="Chavez D."/>
            <person name="Clerk-Blankenburg K.P."/>
            <person name="Cree A."/>
            <person name="Dao M."/>
            <person name="Davis C."/>
            <person name="Chacko J."/>
            <person name="Dinh H."/>
            <person name="Dugan-Rocha S."/>
            <person name="Fowler G."/>
            <person name="Garner T.T."/>
            <person name="Garnes J."/>
            <person name="Gnirke A."/>
            <person name="Hawes A."/>
            <person name="Hernandez J."/>
            <person name="Hines S."/>
            <person name="Holder M."/>
            <person name="Hume J."/>
            <person name="Jhangiani S.N."/>
            <person name="Joshi V."/>
            <person name="Khan Z.M."/>
            <person name="Jackson L."/>
            <person name="Kovar C."/>
            <person name="Kowis A."/>
            <person name="Lee S."/>
            <person name="Lewis L.R."/>
            <person name="Margolis J."/>
            <person name="Morgan M."/>
            <person name="Nazareth L.V."/>
            <person name="Nguyen N."/>
            <person name="Okwuonu G."/>
            <person name="Parker D."/>
            <person name="Richards S."/>
            <person name="Ruiz S.J."/>
            <person name="Santibanez J."/>
            <person name="Savard J."/>
            <person name="Scherer S.E."/>
            <person name="Schneider B."/>
            <person name="Sodergren E."/>
            <person name="Tautz D."/>
            <person name="Vattahil S."/>
            <person name="Villasana D."/>
            <person name="White C.S."/>
            <person name="Wright R."/>
            <person name="Park Y."/>
            <person name="Beeman R.W."/>
            <person name="Lord J."/>
            <person name="Oppert B."/>
            <person name="Lorenzen M."/>
            <person name="Brown S."/>
            <person name="Wang L."/>
            <person name="Savard J."/>
            <person name="Tautz D."/>
            <person name="Richards S."/>
            <person name="Weinstock G."/>
            <person name="Gibbs R.A."/>
            <person name="Liu Y."/>
            <person name="Worley K."/>
            <person name="Weinstock G."/>
            <person name="Elsik C.G."/>
            <person name="Reese J.T."/>
            <person name="Elhaik E."/>
            <person name="Landan G."/>
            <person name="Graur D."/>
            <person name="Arensburger P."/>
            <person name="Atkinson P."/>
            <person name="Beeman R.W."/>
            <person name="Beidler J."/>
            <person name="Brown S.J."/>
            <person name="Demuth J.P."/>
            <person name="Drury D.W."/>
            <person name="Du Y.Z."/>
            <person name="Fujiwara H."/>
            <person name="Lorenzen M."/>
            <person name="Maselli V."/>
            <person name="Osanai M."/>
            <person name="Park Y."/>
            <person name="Robertson H.M."/>
            <person name="Tu Z."/>
            <person name="Wang J.J."/>
            <person name="Wang S."/>
            <person name="Richards S."/>
            <person name="Song H."/>
            <person name="Zhang L."/>
            <person name="Sodergren E."/>
            <person name="Werner D."/>
            <person name="Stanke M."/>
            <person name="Morgenstern B."/>
            <person name="Solovyev V."/>
            <person name="Kosarev P."/>
            <person name="Brown G."/>
            <person name="Chen H.C."/>
            <person name="Ermolaeva O."/>
            <person name="Hlavina W."/>
            <person name="Kapustin Y."/>
            <person name="Kiryutin B."/>
            <person name="Kitts P."/>
            <person name="Maglott D."/>
            <person name="Pruitt K."/>
            <person name="Sapojnikov V."/>
            <person name="Souvorov A."/>
            <person name="Mackey A.J."/>
            <person name="Waterhouse R.M."/>
            <person name="Wyder S."/>
            <person name="Zdobnov E.M."/>
            <person name="Zdobnov E.M."/>
            <person name="Wyder S."/>
            <person name="Kriventseva E.V."/>
            <person name="Kadowaki T."/>
            <person name="Bork P."/>
            <person name="Aranda M."/>
            <person name="Bao R."/>
            <person name="Beermann A."/>
            <person name="Berns N."/>
            <person name="Bolognesi R."/>
            <person name="Bonneton F."/>
            <person name="Bopp D."/>
            <person name="Brown S.J."/>
            <person name="Bucher G."/>
            <person name="Butts T."/>
            <person name="Chaumot A."/>
            <person name="Denell R.E."/>
            <person name="Ferrier D.E."/>
            <person name="Friedrich M."/>
            <person name="Gordon C.M."/>
            <person name="Jindra M."/>
            <person name="Klingler M."/>
            <person name="Lan Q."/>
            <person name="Lattorff H.M."/>
            <person name="Laudet V."/>
            <person name="von Levetsow C."/>
            <person name="Liu Z."/>
            <person name="Lutz R."/>
            <person name="Lynch J.A."/>
            <person name="da Fonseca R.N."/>
            <person name="Posnien N."/>
            <person name="Reuter R."/>
            <person name="Roth S."/>
            <person name="Savard J."/>
            <person name="Schinko J.B."/>
            <person name="Schmitt C."/>
            <person name="Schoppmeier M."/>
            <person name="Schroder R."/>
            <person name="Shippy T.D."/>
            <person name="Simonnet F."/>
            <person name="Marques-Souza H."/>
            <person name="Tautz D."/>
            <person name="Tomoyasu Y."/>
            <person name="Trauner J."/>
            <person name="Van der Zee M."/>
            <person name="Vervoort M."/>
            <person name="Wittkopp N."/>
            <person name="Wimmer E.A."/>
            <person name="Yang X."/>
            <person name="Jones A.K."/>
            <person name="Sattelle D.B."/>
            <person name="Ebert P.R."/>
            <person name="Nelson D."/>
            <person name="Scott J.G."/>
            <person name="Beeman R.W."/>
            <person name="Muthukrishnan S."/>
            <person name="Kramer K.J."/>
            <person name="Arakane Y."/>
            <person name="Beeman R.W."/>
            <person name="Zhu Q."/>
            <person name="Hogenkamp D."/>
            <person name="Dixit R."/>
            <person name="Oppert B."/>
            <person name="Jiang H."/>
            <person name="Zou Z."/>
            <person name="Marshall J."/>
            <person name="Elpidina E."/>
            <person name="Vinokurov K."/>
            <person name="Oppert C."/>
            <person name="Zou Z."/>
            <person name="Evans J."/>
            <person name="Lu Z."/>
            <person name="Zhao P."/>
            <person name="Sumathipala N."/>
            <person name="Altincicek B."/>
            <person name="Vilcinskas A."/>
            <person name="Williams M."/>
            <person name="Hultmark D."/>
            <person name="Hetru C."/>
            <person name="Jiang H."/>
            <person name="Grimmelikhuijzen C.J."/>
            <person name="Hauser F."/>
            <person name="Cazzamali G."/>
            <person name="Williamson M."/>
            <person name="Park Y."/>
            <person name="Li B."/>
            <person name="Tanaka Y."/>
            <person name="Predel R."/>
            <person name="Neupert S."/>
            <person name="Schachtner J."/>
            <person name="Verleyen P."/>
            <person name="Raible F."/>
            <person name="Bork P."/>
            <person name="Friedrich M."/>
            <person name="Walden K.K."/>
            <person name="Robertson H.M."/>
            <person name="Angeli S."/>
            <person name="Foret S."/>
            <person name="Bucher G."/>
            <person name="Schuetz S."/>
            <person name="Maleszka R."/>
            <person name="Wimmer E.A."/>
            <person name="Beeman R.W."/>
            <person name="Lorenzen M."/>
            <person name="Tomoyasu Y."/>
            <person name="Miller S.C."/>
            <person name="Grossmann D."/>
            <person name="Bucher G."/>
        </authorList>
    </citation>
    <scope>NUCLEOTIDE SEQUENCE [LARGE SCALE GENOMIC DNA]</scope>
    <source>
        <strain evidence="2 3">Georgia GA2</strain>
    </source>
</reference>
<accession>D6W6T5</accession>
<name>D6W6T5_TRICA</name>
<gene>
    <name evidence="2" type="primary">GLEAN_16052</name>
    <name evidence="2" type="ORF">TcasGA2_TC016052</name>
</gene>
<dbReference type="EMBL" id="KQ971307">
    <property type="protein sequence ID" value="EFA11532.1"/>
    <property type="molecule type" value="Genomic_DNA"/>
</dbReference>
<evidence type="ECO:0000256" key="1">
    <source>
        <dbReference type="SAM" id="MobiDB-lite"/>
    </source>
</evidence>
<organism evidence="2 3">
    <name type="scientific">Tribolium castaneum</name>
    <name type="common">Red flour beetle</name>
    <dbReference type="NCBI Taxonomy" id="7070"/>
    <lineage>
        <taxon>Eukaryota</taxon>
        <taxon>Metazoa</taxon>
        <taxon>Ecdysozoa</taxon>
        <taxon>Arthropoda</taxon>
        <taxon>Hexapoda</taxon>
        <taxon>Insecta</taxon>
        <taxon>Pterygota</taxon>
        <taxon>Neoptera</taxon>
        <taxon>Endopterygota</taxon>
        <taxon>Coleoptera</taxon>
        <taxon>Polyphaga</taxon>
        <taxon>Cucujiformia</taxon>
        <taxon>Tenebrionidae</taxon>
        <taxon>Tenebrionidae incertae sedis</taxon>
        <taxon>Tribolium</taxon>
    </lineage>
</organism>
<feature type="region of interest" description="Disordered" evidence="1">
    <location>
        <begin position="77"/>
        <end position="99"/>
    </location>
</feature>
<dbReference type="InParanoid" id="D6W6T5"/>
<evidence type="ECO:0000313" key="3">
    <source>
        <dbReference type="Proteomes" id="UP000007266"/>
    </source>
</evidence>
<evidence type="ECO:0000313" key="2">
    <source>
        <dbReference type="EMBL" id="EFA11532.1"/>
    </source>
</evidence>
<proteinExistence type="predicted"/>
<sequence>MMCPLSVRWRTRSAAWPATRRLEAARSSHAVVGGGRARARSRRYTGRVIASGGRLQLPTAARRRRFPARHLPASGWRARLPNRSKSLGPPALGPQPPPRGRRLIAGPCEGLYGPPTLLQLLHLCGLCPRTIVLIPVPLPQRLIHRIVTFKALHALDPLQNRIRLLSHARRSGIDCARAESQGCTTTTFKQNTESGLLPTASVAMSISNVYTSAVNSERCRQRNHLSRYVYDSGQICRYHDAAERRLSPSRSRTVTDVHRRPIAAPPCLQIESNGRIGIGLLAAGALPSTINCPGRRFQRGLRSTSESGAAILRDGTFDSEKT</sequence>
<protein>
    <submittedName>
        <fullName evidence="2">Uncharacterized protein</fullName>
    </submittedName>
</protein>